<dbReference type="GO" id="GO:0005737">
    <property type="term" value="C:cytoplasm"/>
    <property type="evidence" value="ECO:0007669"/>
    <property type="project" value="TreeGrafter"/>
</dbReference>
<dbReference type="InterPro" id="IPR011021">
    <property type="entry name" value="Arrestin-like_N"/>
</dbReference>
<evidence type="ECO:0000313" key="3">
    <source>
        <dbReference type="EMBL" id="KAK6179417.1"/>
    </source>
</evidence>
<dbReference type="SUPFAM" id="SSF81296">
    <property type="entry name" value="E set domains"/>
    <property type="match status" value="2"/>
</dbReference>
<comment type="caution">
    <text evidence="3">The sequence shown here is derived from an EMBL/GenBank/DDBJ whole genome shotgun (WGS) entry which is preliminary data.</text>
</comment>
<dbReference type="Proteomes" id="UP001347796">
    <property type="component" value="Unassembled WGS sequence"/>
</dbReference>
<name>A0AAN8JKF8_PATCE</name>
<dbReference type="PANTHER" id="PTHR11188:SF176">
    <property type="entry name" value="ARRESTIN DOMAIN-CONTAINING PROTEIN 1"/>
    <property type="match status" value="1"/>
</dbReference>
<keyword evidence="4" id="KW-1185">Reference proteome</keyword>
<comment type="similarity">
    <text evidence="1">Belongs to the arrestin family.</text>
</comment>
<evidence type="ECO:0000313" key="4">
    <source>
        <dbReference type="Proteomes" id="UP001347796"/>
    </source>
</evidence>
<reference evidence="3 4" key="1">
    <citation type="submission" date="2024-01" db="EMBL/GenBank/DDBJ databases">
        <title>The genome of the rayed Mediterranean limpet Patella caerulea (Linnaeus, 1758).</title>
        <authorList>
            <person name="Anh-Thu Weber A."/>
            <person name="Halstead-Nussloch G."/>
        </authorList>
    </citation>
    <scope>NUCLEOTIDE SEQUENCE [LARGE SCALE GENOMIC DNA]</scope>
    <source>
        <strain evidence="3">AATW-2023a</strain>
        <tissue evidence="3">Whole specimen</tissue>
    </source>
</reference>
<dbReference type="AlphaFoldDB" id="A0AAN8JKF8"/>
<protein>
    <recommendedName>
        <fullName evidence="2">Arrestin C-terminal-like domain-containing protein</fullName>
    </recommendedName>
</protein>
<feature type="domain" description="Arrestin C-terminal-like" evidence="2">
    <location>
        <begin position="124"/>
        <end position="254"/>
    </location>
</feature>
<dbReference type="SMART" id="SM01017">
    <property type="entry name" value="Arrestin_C"/>
    <property type="match status" value="1"/>
</dbReference>
<dbReference type="InterPro" id="IPR014756">
    <property type="entry name" value="Ig_E-set"/>
</dbReference>
<evidence type="ECO:0000259" key="2">
    <source>
        <dbReference type="SMART" id="SM01017"/>
    </source>
</evidence>
<accession>A0AAN8JKF8</accession>
<sequence>MRGPGESRYREIRHHSATEEYFDVSNTLLSKDPTSKAETRVLPAGQYTYPFQFQLPSNIPSSFEGQYGHIRYYIKVMIEKPWRCDYTCQKVYTVICPLDLNRDPAAATPIQSQKQKKLCCLCCRTGPVSATLSLNQRGFVSGETIHVDAEITNLTRRKMGATSIELKMTTTFFTKTKTRSVTQQIMKRKRGRVATGESENWNSEPIVIPPLAPSLLIGCNIIDVRYILELRVEPVGPAFDLSIPIEIFIGTVPLHSTIQRHLAITQGRQSYHHSHGAGAEQLYHPNTYLPPPGFAKYPFYTSRVTEEDDEDRDKGDNYYTPAYVYYLWNSDQNNSNHPP</sequence>
<evidence type="ECO:0000256" key="1">
    <source>
        <dbReference type="ARBA" id="ARBA00005298"/>
    </source>
</evidence>
<dbReference type="Pfam" id="PF00339">
    <property type="entry name" value="Arrestin_N"/>
    <property type="match status" value="1"/>
</dbReference>
<dbReference type="InterPro" id="IPR014752">
    <property type="entry name" value="Arrestin-like_C"/>
</dbReference>
<organism evidence="3 4">
    <name type="scientific">Patella caerulea</name>
    <name type="common">Rayed Mediterranean limpet</name>
    <dbReference type="NCBI Taxonomy" id="87958"/>
    <lineage>
        <taxon>Eukaryota</taxon>
        <taxon>Metazoa</taxon>
        <taxon>Spiralia</taxon>
        <taxon>Lophotrochozoa</taxon>
        <taxon>Mollusca</taxon>
        <taxon>Gastropoda</taxon>
        <taxon>Patellogastropoda</taxon>
        <taxon>Patelloidea</taxon>
        <taxon>Patellidae</taxon>
        <taxon>Patella</taxon>
    </lineage>
</organism>
<dbReference type="EMBL" id="JAZGQO010000008">
    <property type="protein sequence ID" value="KAK6179417.1"/>
    <property type="molecule type" value="Genomic_DNA"/>
</dbReference>
<gene>
    <name evidence="3" type="ORF">SNE40_011782</name>
</gene>
<dbReference type="InterPro" id="IPR011022">
    <property type="entry name" value="Arrestin_C-like"/>
</dbReference>
<dbReference type="GO" id="GO:0015031">
    <property type="term" value="P:protein transport"/>
    <property type="evidence" value="ECO:0007669"/>
    <property type="project" value="TreeGrafter"/>
</dbReference>
<dbReference type="Pfam" id="PF02752">
    <property type="entry name" value="Arrestin_C"/>
    <property type="match status" value="1"/>
</dbReference>
<dbReference type="Gene3D" id="2.60.40.640">
    <property type="match status" value="2"/>
</dbReference>
<dbReference type="InterPro" id="IPR050357">
    <property type="entry name" value="Arrestin_domain-protein"/>
</dbReference>
<proteinExistence type="inferred from homology"/>
<dbReference type="PANTHER" id="PTHR11188">
    <property type="entry name" value="ARRESTIN DOMAIN CONTAINING PROTEIN"/>
    <property type="match status" value="1"/>
</dbReference>